<reference evidence="2 3" key="1">
    <citation type="journal article" date="2022" name="Nat. Genet.">
        <title>Improved pea reference genome and pan-genome highlight genomic features and evolutionary characteristics.</title>
        <authorList>
            <person name="Yang T."/>
            <person name="Liu R."/>
            <person name="Luo Y."/>
            <person name="Hu S."/>
            <person name="Wang D."/>
            <person name="Wang C."/>
            <person name="Pandey M.K."/>
            <person name="Ge S."/>
            <person name="Xu Q."/>
            <person name="Li N."/>
            <person name="Li G."/>
            <person name="Huang Y."/>
            <person name="Saxena R.K."/>
            <person name="Ji Y."/>
            <person name="Li M."/>
            <person name="Yan X."/>
            <person name="He Y."/>
            <person name="Liu Y."/>
            <person name="Wang X."/>
            <person name="Xiang C."/>
            <person name="Varshney R.K."/>
            <person name="Ding H."/>
            <person name="Gao S."/>
            <person name="Zong X."/>
        </authorList>
    </citation>
    <scope>NUCLEOTIDE SEQUENCE [LARGE SCALE GENOMIC DNA]</scope>
    <source>
        <strain evidence="2 3">cv. Zhongwan 6</strain>
    </source>
</reference>
<gene>
    <name evidence="2" type="ORF">KIW84_054654</name>
</gene>
<dbReference type="Gramene" id="Psat05G0465400-T1">
    <property type="protein sequence ID" value="KAI5408902.1"/>
    <property type="gene ID" value="KIW84_054654"/>
</dbReference>
<dbReference type="AlphaFoldDB" id="A0A9D4WW72"/>
<dbReference type="NCBIfam" id="TIGR01640">
    <property type="entry name" value="F_box_assoc_1"/>
    <property type="match status" value="1"/>
</dbReference>
<evidence type="ECO:0000259" key="1">
    <source>
        <dbReference type="Pfam" id="PF08268"/>
    </source>
</evidence>
<protein>
    <recommendedName>
        <fullName evidence="1">F-box associated beta-propeller type 3 domain-containing protein</fullName>
    </recommendedName>
</protein>
<name>A0A9D4WW72_PEA</name>
<dbReference type="EMBL" id="JAMSHJ010000005">
    <property type="protein sequence ID" value="KAI5408902.1"/>
    <property type="molecule type" value="Genomic_DNA"/>
</dbReference>
<dbReference type="Pfam" id="PF08268">
    <property type="entry name" value="FBA_3"/>
    <property type="match status" value="1"/>
</dbReference>
<dbReference type="PANTHER" id="PTHR31790">
    <property type="entry name" value="OS02G0783600 PROTEIN"/>
    <property type="match status" value="1"/>
</dbReference>
<dbReference type="InterPro" id="IPR017451">
    <property type="entry name" value="F-box-assoc_interact_dom"/>
</dbReference>
<proteinExistence type="predicted"/>
<organism evidence="2 3">
    <name type="scientific">Pisum sativum</name>
    <name type="common">Garden pea</name>
    <name type="synonym">Lathyrus oleraceus</name>
    <dbReference type="NCBI Taxonomy" id="3888"/>
    <lineage>
        <taxon>Eukaryota</taxon>
        <taxon>Viridiplantae</taxon>
        <taxon>Streptophyta</taxon>
        <taxon>Embryophyta</taxon>
        <taxon>Tracheophyta</taxon>
        <taxon>Spermatophyta</taxon>
        <taxon>Magnoliopsida</taxon>
        <taxon>eudicotyledons</taxon>
        <taxon>Gunneridae</taxon>
        <taxon>Pentapetalae</taxon>
        <taxon>rosids</taxon>
        <taxon>fabids</taxon>
        <taxon>Fabales</taxon>
        <taxon>Fabaceae</taxon>
        <taxon>Papilionoideae</taxon>
        <taxon>50 kb inversion clade</taxon>
        <taxon>NPAAA clade</taxon>
        <taxon>Hologalegina</taxon>
        <taxon>IRL clade</taxon>
        <taxon>Fabeae</taxon>
        <taxon>Lathyrus</taxon>
    </lineage>
</organism>
<feature type="domain" description="F-box associated beta-propeller type 3" evidence="1">
    <location>
        <begin position="158"/>
        <end position="450"/>
    </location>
</feature>
<dbReference type="InterPro" id="IPR052361">
    <property type="entry name" value="F-box_domain"/>
</dbReference>
<dbReference type="InterPro" id="IPR013187">
    <property type="entry name" value="F-box-assoc_dom_typ3"/>
</dbReference>
<sequence length="470" mass="54701">MDKCHPLSTLMVVRSLDVKKDPFRPRENDEELLGPEVPYLSTIGAPMYLDNYTYPDISFVVNLLSRYNSSLTRRHWNGVKHILCYLRGTIDMSLFYTKVSIFELTGYADPGYLSDPHNGRSQTGLHGMLPVIRDCSVVPFPLNNLLHNPSITITVLPHYKLNYKHCFRVIGSINGLLCLFNSYLTPSAPYGPRDRNTSFRLWNPATKKISQFVGKITHPQSHPYFADETLSNYLRFAFGYDKSTDTYKVVAFCPNQVKIFTFGDNVWKNIQCFPIVPFYHVTLVRHRHQRVNEGVYLNGTVNWLAIPNSEYFWKDYEDIPNIDQFMIVSLDLATETYLQLLPPSGLDEVPSILPTIAVLRDCLCFSYHIESTHFVIWMMMEFGDQKSWTQFLKISYDDLLDYDSLQYNYHYMMYPLCLSEDGETIILANSHEEHAFLYNWRDNRVEKTRITNNVLWMFSQNYIESLVTTG</sequence>
<dbReference type="Proteomes" id="UP001058974">
    <property type="component" value="Chromosome 5"/>
</dbReference>
<comment type="caution">
    <text evidence="2">The sequence shown here is derived from an EMBL/GenBank/DDBJ whole genome shotgun (WGS) entry which is preliminary data.</text>
</comment>
<accession>A0A9D4WW72</accession>
<evidence type="ECO:0000313" key="3">
    <source>
        <dbReference type="Proteomes" id="UP001058974"/>
    </source>
</evidence>
<dbReference type="PANTHER" id="PTHR31790:SF81">
    <property type="entry name" value="PROTEIN, PUTATIVE-RELATED"/>
    <property type="match status" value="1"/>
</dbReference>
<keyword evidence="3" id="KW-1185">Reference proteome</keyword>
<evidence type="ECO:0000313" key="2">
    <source>
        <dbReference type="EMBL" id="KAI5408902.1"/>
    </source>
</evidence>